<dbReference type="GeneID" id="94431670"/>
<accession>A0A2C6JP92</accession>
<protein>
    <submittedName>
        <fullName evidence="3">Transmembrane protein</fullName>
    </submittedName>
</protein>
<keyword evidence="2" id="KW-1133">Transmembrane helix</keyword>
<dbReference type="OrthoDB" id="330115at2759"/>
<comment type="caution">
    <text evidence="3">The sequence shown here is derived from an EMBL/GenBank/DDBJ whole genome shotgun (WGS) entry which is preliminary data.</text>
</comment>
<feature type="transmembrane region" description="Helical" evidence="2">
    <location>
        <begin position="109"/>
        <end position="128"/>
    </location>
</feature>
<feature type="compositionally biased region" description="Basic and acidic residues" evidence="1">
    <location>
        <begin position="382"/>
        <end position="394"/>
    </location>
</feature>
<reference evidence="3 4" key="1">
    <citation type="journal article" date="2017" name="Int. J. Parasitol.">
        <title>The genome of the protozoan parasite Cystoisospora suis and a reverse vaccinology approach to identify vaccine candidates.</title>
        <authorList>
            <person name="Palmieri N."/>
            <person name="Shrestha A."/>
            <person name="Ruttkowski B."/>
            <person name="Beck T."/>
            <person name="Vogl C."/>
            <person name="Tomley F."/>
            <person name="Blake D.P."/>
            <person name="Joachim A."/>
        </authorList>
    </citation>
    <scope>NUCLEOTIDE SEQUENCE [LARGE SCALE GENOMIC DNA]</scope>
    <source>
        <strain evidence="3 4">Wien I</strain>
    </source>
</reference>
<keyword evidence="2" id="KW-0472">Membrane</keyword>
<feature type="transmembrane region" description="Helical" evidence="2">
    <location>
        <begin position="140"/>
        <end position="163"/>
    </location>
</feature>
<keyword evidence="4" id="KW-1185">Reference proteome</keyword>
<gene>
    <name evidence="3" type="ORF">CSUI_008325</name>
</gene>
<sequence length="724" mass="79162">MSSVLSRLSGCGAALYALMQQIGAAALSLTMHKCTFTTGIRLFLFAHAVAFIVLSYTVTDTLVSFYTTHILSGFLCCTVESLLNWTLLISRNPAQQLEGFSQFQMAHTVGAVSGAGICSIVFAAFELWSRDVSGSPRLTTASAAVHTVIFILGVALGLAVIVLSCAPTPSKASRKDKYPRAAIAFYAEQIAVRGYTYEDLMDALANGEKWAESNSEEELQAVAQEQQRRISVQAGMPNLNLTEDGKKIERRATGLKSADDFPIGVDAEKSVWGFDSNEEDDECNDPDECDSDIDEDSSFASSCVTEDTEVATASILGQDHGLLSAQVTSPRSQSSAVLATPPNAIEEGEHPEGRSPCSAEKSLSAGLHDETSLATDASPVRSEGEREEQREHMGTRLWSEAQQLKCSVVAQAGVSPEIEQRSLSFLDTVHLPAADNKPARPNAEQIVTREQKTAAVSKPGSVNFDHFATFFSPVHSAESVVRSGAGTSRLPIRGMLPYIRQLVARMRNAFVEPDKTQESGGEVCFRRNGPSLVTGLKVTQYGGLKQAPLEFKVRDEKRKERLEKQQNKNLHLVYYSLSANANIVFTPDEAVERTANTWIERNMKTIPQLDFLPLKSYNKEMLLDDSLKSSVAVVNRCLFRHWLSQRRGNSFGTADLLQRRRGDVCTCWSQSGDQNGPSRHASQSVRSTALVDTPYKIFVSGAPRYARCLYYWDTAASFTVSAVA</sequence>
<feature type="compositionally biased region" description="Acidic residues" evidence="1">
    <location>
        <begin position="276"/>
        <end position="297"/>
    </location>
</feature>
<dbReference type="VEuPathDB" id="ToxoDB:CSUI_008325"/>
<evidence type="ECO:0000256" key="1">
    <source>
        <dbReference type="SAM" id="MobiDB-lite"/>
    </source>
</evidence>
<organism evidence="3 4">
    <name type="scientific">Cystoisospora suis</name>
    <dbReference type="NCBI Taxonomy" id="483139"/>
    <lineage>
        <taxon>Eukaryota</taxon>
        <taxon>Sar</taxon>
        <taxon>Alveolata</taxon>
        <taxon>Apicomplexa</taxon>
        <taxon>Conoidasida</taxon>
        <taxon>Coccidia</taxon>
        <taxon>Eucoccidiorida</taxon>
        <taxon>Eimeriorina</taxon>
        <taxon>Sarcocystidae</taxon>
        <taxon>Cystoisospora</taxon>
    </lineage>
</organism>
<evidence type="ECO:0000256" key="2">
    <source>
        <dbReference type="SAM" id="Phobius"/>
    </source>
</evidence>
<dbReference type="Proteomes" id="UP000221165">
    <property type="component" value="Unassembled WGS sequence"/>
</dbReference>
<keyword evidence="2 3" id="KW-0812">Transmembrane</keyword>
<dbReference type="RefSeq" id="XP_067919565.1">
    <property type="nucleotide sequence ID" value="XM_068068459.1"/>
</dbReference>
<proteinExistence type="predicted"/>
<dbReference type="EMBL" id="MIGC01004629">
    <property type="protein sequence ID" value="PHJ17851.1"/>
    <property type="molecule type" value="Genomic_DNA"/>
</dbReference>
<feature type="region of interest" description="Disordered" evidence="1">
    <location>
        <begin position="344"/>
        <end position="394"/>
    </location>
</feature>
<evidence type="ECO:0000313" key="4">
    <source>
        <dbReference type="Proteomes" id="UP000221165"/>
    </source>
</evidence>
<feature type="region of interest" description="Disordered" evidence="1">
    <location>
        <begin position="271"/>
        <end position="301"/>
    </location>
</feature>
<dbReference type="AlphaFoldDB" id="A0A2C6JP92"/>
<evidence type="ECO:0000313" key="3">
    <source>
        <dbReference type="EMBL" id="PHJ17851.1"/>
    </source>
</evidence>
<name>A0A2C6JP92_9APIC</name>
<feature type="transmembrane region" description="Helical" evidence="2">
    <location>
        <begin position="40"/>
        <end position="58"/>
    </location>
</feature>
<feature type="non-terminal residue" evidence="3">
    <location>
        <position position="724"/>
    </location>
</feature>